<keyword evidence="4" id="KW-0804">Transcription</keyword>
<dbReference type="InterPro" id="IPR016177">
    <property type="entry name" value="DNA-bd_dom_sf"/>
</dbReference>
<feature type="compositionally biased region" description="Basic residues" evidence="6">
    <location>
        <begin position="266"/>
        <end position="278"/>
    </location>
</feature>
<evidence type="ECO:0000313" key="9">
    <source>
        <dbReference type="Proteomes" id="UP001314263"/>
    </source>
</evidence>
<dbReference type="InterPro" id="IPR036955">
    <property type="entry name" value="AP2/ERF_dom_sf"/>
</dbReference>
<name>A0AAV1HU55_9CHLO</name>
<keyword evidence="2" id="KW-0805">Transcription regulation</keyword>
<comment type="subcellular location">
    <subcellularLocation>
        <location evidence="1">Nucleus</location>
    </subcellularLocation>
</comment>
<evidence type="ECO:0000259" key="7">
    <source>
        <dbReference type="PROSITE" id="PS51032"/>
    </source>
</evidence>
<sequence>MASIVSAQPVSALVPVSLPKGGDLPEPISAVESPELTAVFSGSSVRSEETSTVTVGDRITAIEALSTSSSDPLELFKRAAQTFQTPPAIYQRHRLGLEDLPKVADWRTVKSGRGGGPARHSILSHDHSMSHDRSSPKTSKVNKAKGQTSGRTYTSKYRGVHQTFPTKRWEAQFRRNGKPTSLGCFDHEEQAARAYDKMMLWCELHNTSGIKGGGITNFDPTEYEKDLAWLQTVSQEELVQASRSEGRRQTAHGKAQRVITPEARRERMRAHRRRKKARYSSSADEDELEDLPDTDDDEF</sequence>
<feature type="domain" description="AP2/ERF" evidence="7">
    <location>
        <begin position="156"/>
        <end position="219"/>
    </location>
</feature>
<protein>
    <recommendedName>
        <fullName evidence="7">AP2/ERF domain-containing protein</fullName>
    </recommendedName>
</protein>
<reference evidence="8 9" key="1">
    <citation type="submission" date="2023-10" db="EMBL/GenBank/DDBJ databases">
        <authorList>
            <person name="Maclean D."/>
            <person name="Macfadyen A."/>
        </authorList>
    </citation>
    <scope>NUCLEOTIDE SEQUENCE [LARGE SCALE GENOMIC DNA]</scope>
</reference>
<gene>
    <name evidence="8" type="ORF">CVIRNUC_001633</name>
</gene>
<evidence type="ECO:0000256" key="2">
    <source>
        <dbReference type="ARBA" id="ARBA00023015"/>
    </source>
</evidence>
<evidence type="ECO:0000256" key="6">
    <source>
        <dbReference type="SAM" id="MobiDB-lite"/>
    </source>
</evidence>
<organism evidence="8 9">
    <name type="scientific">Coccomyxa viridis</name>
    <dbReference type="NCBI Taxonomy" id="1274662"/>
    <lineage>
        <taxon>Eukaryota</taxon>
        <taxon>Viridiplantae</taxon>
        <taxon>Chlorophyta</taxon>
        <taxon>core chlorophytes</taxon>
        <taxon>Trebouxiophyceae</taxon>
        <taxon>Trebouxiophyceae incertae sedis</taxon>
        <taxon>Coccomyxaceae</taxon>
        <taxon>Coccomyxa</taxon>
    </lineage>
</organism>
<proteinExistence type="predicted"/>
<dbReference type="InterPro" id="IPR001471">
    <property type="entry name" value="AP2/ERF_dom"/>
</dbReference>
<accession>A0AAV1HU55</accession>
<evidence type="ECO:0000256" key="4">
    <source>
        <dbReference type="ARBA" id="ARBA00023163"/>
    </source>
</evidence>
<feature type="compositionally biased region" description="Basic and acidic residues" evidence="6">
    <location>
        <begin position="123"/>
        <end position="135"/>
    </location>
</feature>
<dbReference type="PANTHER" id="PTHR32467:SF90">
    <property type="entry name" value="AP2-LIKE ETHYLENE-RESPONSIVE TRANSCRIPTION FACTOR AIL1"/>
    <property type="match status" value="1"/>
</dbReference>
<evidence type="ECO:0000256" key="1">
    <source>
        <dbReference type="ARBA" id="ARBA00004123"/>
    </source>
</evidence>
<feature type="compositionally biased region" description="Polar residues" evidence="6">
    <location>
        <begin position="136"/>
        <end position="151"/>
    </location>
</feature>
<dbReference type="GO" id="GO:0005634">
    <property type="term" value="C:nucleus"/>
    <property type="evidence" value="ECO:0007669"/>
    <property type="project" value="UniProtKB-SubCell"/>
</dbReference>
<dbReference type="PROSITE" id="PS51032">
    <property type="entry name" value="AP2_ERF"/>
    <property type="match status" value="1"/>
</dbReference>
<comment type="caution">
    <text evidence="8">The sequence shown here is derived from an EMBL/GenBank/DDBJ whole genome shotgun (WGS) entry which is preliminary data.</text>
</comment>
<dbReference type="SUPFAM" id="SSF54171">
    <property type="entry name" value="DNA-binding domain"/>
    <property type="match status" value="1"/>
</dbReference>
<keyword evidence="3" id="KW-0238">DNA-binding</keyword>
<keyword evidence="5" id="KW-0539">Nucleus</keyword>
<dbReference type="Proteomes" id="UP001314263">
    <property type="component" value="Unassembled WGS sequence"/>
</dbReference>
<dbReference type="AlphaFoldDB" id="A0AAV1HU55"/>
<feature type="region of interest" description="Disordered" evidence="6">
    <location>
        <begin position="240"/>
        <end position="299"/>
    </location>
</feature>
<dbReference type="PANTHER" id="PTHR32467">
    <property type="entry name" value="AP2-LIKE ETHYLENE-RESPONSIVE TRANSCRIPTION FACTOR"/>
    <property type="match status" value="1"/>
</dbReference>
<evidence type="ECO:0000313" key="8">
    <source>
        <dbReference type="EMBL" id="CAK0745628.1"/>
    </source>
</evidence>
<feature type="region of interest" description="Disordered" evidence="6">
    <location>
        <begin position="109"/>
        <end position="151"/>
    </location>
</feature>
<dbReference type="GO" id="GO:0003677">
    <property type="term" value="F:DNA binding"/>
    <property type="evidence" value="ECO:0007669"/>
    <property type="project" value="UniProtKB-KW"/>
</dbReference>
<dbReference type="SMART" id="SM00380">
    <property type="entry name" value="AP2"/>
    <property type="match status" value="1"/>
</dbReference>
<dbReference type="EMBL" id="CAUYUE010000002">
    <property type="protein sequence ID" value="CAK0745628.1"/>
    <property type="molecule type" value="Genomic_DNA"/>
</dbReference>
<keyword evidence="9" id="KW-1185">Reference proteome</keyword>
<dbReference type="Gene3D" id="3.30.730.10">
    <property type="entry name" value="AP2/ERF domain"/>
    <property type="match status" value="1"/>
</dbReference>
<evidence type="ECO:0000256" key="5">
    <source>
        <dbReference type="ARBA" id="ARBA00023242"/>
    </source>
</evidence>
<feature type="compositionally biased region" description="Acidic residues" evidence="6">
    <location>
        <begin position="283"/>
        <end position="299"/>
    </location>
</feature>
<dbReference type="GO" id="GO:0003700">
    <property type="term" value="F:DNA-binding transcription factor activity"/>
    <property type="evidence" value="ECO:0007669"/>
    <property type="project" value="InterPro"/>
</dbReference>
<evidence type="ECO:0000256" key="3">
    <source>
        <dbReference type="ARBA" id="ARBA00023125"/>
    </source>
</evidence>